<evidence type="ECO:0000313" key="2">
    <source>
        <dbReference type="EMBL" id="MRX79684.1"/>
    </source>
</evidence>
<dbReference type="EMBL" id="VTFZ01000002">
    <property type="protein sequence ID" value="MRX79684.1"/>
    <property type="molecule type" value="Genomic_DNA"/>
</dbReference>
<dbReference type="GO" id="GO:0016757">
    <property type="term" value="F:glycosyltransferase activity"/>
    <property type="evidence" value="ECO:0007669"/>
    <property type="project" value="InterPro"/>
</dbReference>
<evidence type="ECO:0000313" key="3">
    <source>
        <dbReference type="Proteomes" id="UP000470010"/>
    </source>
</evidence>
<proteinExistence type="predicted"/>
<dbReference type="AlphaFoldDB" id="A0A7K0G8J2"/>
<reference evidence="3" key="1">
    <citation type="submission" date="2019-08" db="EMBL/GenBank/DDBJ databases">
        <title>Arthrobacter sp. nov., isolated from plateau pika and Tibetan wild ass.</title>
        <authorList>
            <person name="Ge Y."/>
        </authorList>
    </citation>
    <scope>NUCLEOTIDE SEQUENCE [LARGE SCALE GENOMIC DNA]</scope>
    <source>
        <strain evidence="3">HF-1365</strain>
    </source>
</reference>
<dbReference type="PANTHER" id="PTHR12526:SF637">
    <property type="entry name" value="GLYCOSYLTRANSFERASE EPSF-RELATED"/>
    <property type="match status" value="1"/>
</dbReference>
<dbReference type="SUPFAM" id="SSF53756">
    <property type="entry name" value="UDP-Glycosyltransferase/glycogen phosphorylase"/>
    <property type="match status" value="1"/>
</dbReference>
<name>A0A7K0G8J2_9ACTN</name>
<dbReference type="Gene3D" id="3.40.50.2000">
    <property type="entry name" value="Glycogen Phosphorylase B"/>
    <property type="match status" value="2"/>
</dbReference>
<feature type="domain" description="Glycosyl transferase family 1" evidence="1">
    <location>
        <begin position="229"/>
        <end position="337"/>
    </location>
</feature>
<comment type="caution">
    <text evidence="2">The sequence shown here is derived from an EMBL/GenBank/DDBJ whole genome shotgun (WGS) entry which is preliminary data.</text>
</comment>
<gene>
    <name evidence="2" type="ORF">GJE22_03555</name>
</gene>
<dbReference type="InterPro" id="IPR001296">
    <property type="entry name" value="Glyco_trans_1"/>
</dbReference>
<keyword evidence="3" id="KW-1185">Reference proteome</keyword>
<dbReference type="Proteomes" id="UP000470010">
    <property type="component" value="Unassembled WGS sequence"/>
</dbReference>
<sequence>MLAQHRALLAAGENSFAFWGRGRAPEADTENQFCKASEVYLDALLTRVDGRAGFHSKTATRRLLRMLDDIDPDVVHLHNLHGYYVNVEMLFEWLARRDCSIEWTLHDCWAFTGHCAYFTYVRCDRWKTGCENCPQKRSYPASFFMDGSAGNYCLKCRLFTSISPERMELVTPSQWLKGLVEQSFLKGYPIVVRHNEIDRSQFKPTASDFRARCGIGGRTMILGVASPWTERKGLSDFVRLSAELDIKKYAIVLVGLNEKQIKKLPDSIIGIKKTESKRELAEIYTAADVFFNPTREDNYPTVNLEAEACGTPVVTYNTGGCGETIQLRDSKVVVDFIDAVMHLRKLNS</sequence>
<organism evidence="2 3">
    <name type="scientific">Enorma shizhengliae</name>
    <dbReference type="NCBI Taxonomy" id="2606615"/>
    <lineage>
        <taxon>Bacteria</taxon>
        <taxon>Bacillati</taxon>
        <taxon>Actinomycetota</taxon>
        <taxon>Coriobacteriia</taxon>
        <taxon>Coriobacteriales</taxon>
        <taxon>Coriobacteriaceae</taxon>
        <taxon>Enorma</taxon>
    </lineage>
</organism>
<evidence type="ECO:0000259" key="1">
    <source>
        <dbReference type="Pfam" id="PF00534"/>
    </source>
</evidence>
<dbReference type="Pfam" id="PF00534">
    <property type="entry name" value="Glycos_transf_1"/>
    <property type="match status" value="1"/>
</dbReference>
<protein>
    <submittedName>
        <fullName evidence="2">Glycosyltransferase</fullName>
    </submittedName>
</protein>
<accession>A0A7K0G8J2</accession>
<keyword evidence="2" id="KW-0808">Transferase</keyword>
<dbReference type="PANTHER" id="PTHR12526">
    <property type="entry name" value="GLYCOSYLTRANSFERASE"/>
    <property type="match status" value="1"/>
</dbReference>